<gene>
    <name evidence="3" type="ORF">MPDQ_003645</name>
</gene>
<proteinExistence type="predicted"/>
<dbReference type="InterPro" id="IPR055481">
    <property type="entry name" value="DUF7053"/>
</dbReference>
<comment type="caution">
    <text evidence="3">The sequence shown here is derived from an EMBL/GenBank/DDBJ whole genome shotgun (WGS) entry which is preliminary data.</text>
</comment>
<evidence type="ECO:0000259" key="2">
    <source>
        <dbReference type="Pfam" id="PF23155"/>
    </source>
</evidence>
<feature type="domain" description="DUF7053" evidence="2">
    <location>
        <begin position="3"/>
        <end position="174"/>
    </location>
</feature>
<dbReference type="PANTHER" id="PTHR38117:SF2">
    <property type="entry name" value="NACHT AND WD40 DOMAIN PROTEIN"/>
    <property type="match status" value="1"/>
</dbReference>
<dbReference type="EMBL" id="VIFY01000023">
    <property type="protein sequence ID" value="TQB75099.1"/>
    <property type="molecule type" value="Genomic_DNA"/>
</dbReference>
<feature type="compositionally biased region" description="Low complexity" evidence="1">
    <location>
        <begin position="271"/>
        <end position="287"/>
    </location>
</feature>
<protein>
    <recommendedName>
        <fullName evidence="2">DUF7053 domain-containing protein</fullName>
    </recommendedName>
</protein>
<dbReference type="Pfam" id="PF23155">
    <property type="entry name" value="DUF7053"/>
    <property type="match status" value="1"/>
</dbReference>
<reference evidence="3 4" key="1">
    <citation type="submission" date="2019-06" db="EMBL/GenBank/DDBJ databases">
        <title>Wine fermentation using esterase from Monascus purpureus.</title>
        <authorList>
            <person name="Geng C."/>
            <person name="Zhang Y."/>
        </authorList>
    </citation>
    <scope>NUCLEOTIDE SEQUENCE [LARGE SCALE GENOMIC DNA]</scope>
    <source>
        <strain evidence="3">HQ1</strain>
    </source>
</reference>
<dbReference type="PANTHER" id="PTHR38117">
    <property type="entry name" value="NACHT AND WD40 DOMAIN PROTEIN"/>
    <property type="match status" value="1"/>
</dbReference>
<dbReference type="AlphaFoldDB" id="A0A507R219"/>
<dbReference type="OrthoDB" id="5078320at2759"/>
<name>A0A507R219_MONPU</name>
<accession>A0A507R219</accession>
<dbReference type="STRING" id="5098.A0A507R219"/>
<sequence length="314" mass="35143">MMQKKDVYTNITPLPSFIPRQLAIDLIHSHSEIITLNPLVLTHHAIPAPRDAPADEYYSAWYEIVQRIQVMPGMGRLGSSKISFRGCFHNVPWGVQTHIYAPMGIDLRHNYRIGGNQPGEPPESRELGLDIPAEGLYLREDIQIRCNFTMMPFVRGTLKSATKVLVDRLIRKAELLDAGVLRAMMEDGRLKTINPADRTAESQKRLWNLELLASSPTTMQEFPASPTGSRVSSYGLDEKPYPSLLLPSTRKPFTSELPGDTHFQPYHHQGSRNSRSTSYAPSSSSGRQSALIAKGLPLAAELPTMQERDERGKE</sequence>
<organism evidence="3 4">
    <name type="scientific">Monascus purpureus</name>
    <name type="common">Red mold</name>
    <name type="synonym">Monascus anka</name>
    <dbReference type="NCBI Taxonomy" id="5098"/>
    <lineage>
        <taxon>Eukaryota</taxon>
        <taxon>Fungi</taxon>
        <taxon>Dikarya</taxon>
        <taxon>Ascomycota</taxon>
        <taxon>Pezizomycotina</taxon>
        <taxon>Eurotiomycetes</taxon>
        <taxon>Eurotiomycetidae</taxon>
        <taxon>Eurotiales</taxon>
        <taxon>Aspergillaceae</taxon>
        <taxon>Monascus</taxon>
    </lineage>
</organism>
<evidence type="ECO:0000313" key="4">
    <source>
        <dbReference type="Proteomes" id="UP000319663"/>
    </source>
</evidence>
<feature type="region of interest" description="Disordered" evidence="1">
    <location>
        <begin position="241"/>
        <end position="314"/>
    </location>
</feature>
<evidence type="ECO:0000256" key="1">
    <source>
        <dbReference type="SAM" id="MobiDB-lite"/>
    </source>
</evidence>
<dbReference type="Proteomes" id="UP000319663">
    <property type="component" value="Unassembled WGS sequence"/>
</dbReference>
<evidence type="ECO:0000313" key="3">
    <source>
        <dbReference type="EMBL" id="TQB75099.1"/>
    </source>
</evidence>
<keyword evidence="4" id="KW-1185">Reference proteome</keyword>